<dbReference type="Proteomes" id="UP000231246">
    <property type="component" value="Unassembled WGS sequence"/>
</dbReference>
<organism evidence="1 2">
    <name type="scientific">Candidatus Roizmanbacteria bacterium CG22_combo_CG10-13_8_21_14_all_38_20</name>
    <dbReference type="NCBI Taxonomy" id="1974862"/>
    <lineage>
        <taxon>Bacteria</taxon>
        <taxon>Candidatus Roizmaniibacteriota</taxon>
    </lineage>
</organism>
<protein>
    <submittedName>
        <fullName evidence="1">Uncharacterized protein</fullName>
    </submittedName>
</protein>
<dbReference type="EMBL" id="PCTA01000003">
    <property type="protein sequence ID" value="PIP62090.1"/>
    <property type="molecule type" value="Genomic_DNA"/>
</dbReference>
<gene>
    <name evidence="1" type="ORF">COW99_00185</name>
</gene>
<name>A0A2H0BYI4_9BACT</name>
<comment type="caution">
    <text evidence="1">The sequence shown here is derived from an EMBL/GenBank/DDBJ whole genome shotgun (WGS) entry which is preliminary data.</text>
</comment>
<reference evidence="1 2" key="1">
    <citation type="submission" date="2017-09" db="EMBL/GenBank/DDBJ databases">
        <title>Depth-based differentiation of microbial function through sediment-hosted aquifers and enrichment of novel symbionts in the deep terrestrial subsurface.</title>
        <authorList>
            <person name="Probst A.J."/>
            <person name="Ladd B."/>
            <person name="Jarett J.K."/>
            <person name="Geller-Mcgrath D.E."/>
            <person name="Sieber C.M."/>
            <person name="Emerson J.B."/>
            <person name="Anantharaman K."/>
            <person name="Thomas B.C."/>
            <person name="Malmstrom R."/>
            <person name="Stieglmeier M."/>
            <person name="Klingl A."/>
            <person name="Woyke T."/>
            <person name="Ryan C.M."/>
            <person name="Banfield J.F."/>
        </authorList>
    </citation>
    <scope>NUCLEOTIDE SEQUENCE [LARGE SCALE GENOMIC DNA]</scope>
    <source>
        <strain evidence="1">CG22_combo_CG10-13_8_21_14_all_38_20</strain>
    </source>
</reference>
<proteinExistence type="predicted"/>
<evidence type="ECO:0000313" key="2">
    <source>
        <dbReference type="Proteomes" id="UP000231246"/>
    </source>
</evidence>
<accession>A0A2H0BYI4</accession>
<dbReference type="AlphaFoldDB" id="A0A2H0BYI4"/>
<sequence>MLDSNADPDIDEEIIVDKLLYGSFDVKAAITGNSGATSYESGGYGIRLENGSLLGLLLDAGGNITLNRWESYVLEIYDVASVDLVPDGLAGTTSANFDVDLKLDETAGNEYQGDSLNITFSFTLNQHSSQ</sequence>
<evidence type="ECO:0000313" key="1">
    <source>
        <dbReference type="EMBL" id="PIP62090.1"/>
    </source>
</evidence>